<dbReference type="GO" id="GO:0048030">
    <property type="term" value="F:disaccharide binding"/>
    <property type="evidence" value="ECO:0007669"/>
    <property type="project" value="TreeGrafter"/>
</dbReference>
<evidence type="ECO:0000256" key="2">
    <source>
        <dbReference type="RuleBase" id="RU102079"/>
    </source>
</evidence>
<reference evidence="4" key="2">
    <citation type="submission" date="2025-09" db="UniProtKB">
        <authorList>
            <consortium name="Ensembl"/>
        </authorList>
    </citation>
    <scope>IDENTIFICATION</scope>
</reference>
<dbReference type="SMART" id="SM00908">
    <property type="entry name" value="Gal-bind_lectin"/>
    <property type="match status" value="1"/>
</dbReference>
<feature type="domain" description="Galectin" evidence="3">
    <location>
        <begin position="1"/>
        <end position="136"/>
    </location>
</feature>
<dbReference type="PROSITE" id="PS51304">
    <property type="entry name" value="GALECTIN"/>
    <property type="match status" value="1"/>
</dbReference>
<accession>A0A3Q3FAE6</accession>
<keyword evidence="5" id="KW-1185">Reference proteome</keyword>
<dbReference type="GO" id="GO:0005634">
    <property type="term" value="C:nucleus"/>
    <property type="evidence" value="ECO:0007669"/>
    <property type="project" value="TreeGrafter"/>
</dbReference>
<protein>
    <recommendedName>
        <fullName evidence="2">Galectin</fullName>
    </recommendedName>
</protein>
<dbReference type="STRING" id="56723.ENSLBEP00000016916"/>
<evidence type="ECO:0000313" key="5">
    <source>
        <dbReference type="Proteomes" id="UP000261660"/>
    </source>
</evidence>
<dbReference type="Pfam" id="PF00337">
    <property type="entry name" value="Gal-bind_lectin"/>
    <property type="match status" value="1"/>
</dbReference>
<dbReference type="Gene3D" id="2.60.120.200">
    <property type="match status" value="1"/>
</dbReference>
<dbReference type="GO" id="GO:0005615">
    <property type="term" value="C:extracellular space"/>
    <property type="evidence" value="ECO:0007669"/>
    <property type="project" value="TreeGrafter"/>
</dbReference>
<dbReference type="GO" id="GO:0090280">
    <property type="term" value="P:positive regulation of calcium ion import"/>
    <property type="evidence" value="ECO:0007669"/>
    <property type="project" value="TreeGrafter"/>
</dbReference>
<dbReference type="GO" id="GO:0048245">
    <property type="term" value="P:eosinophil chemotaxis"/>
    <property type="evidence" value="ECO:0007669"/>
    <property type="project" value="TreeGrafter"/>
</dbReference>
<dbReference type="PANTHER" id="PTHR11346:SF179">
    <property type="entry name" value="GALECTIN"/>
    <property type="match status" value="1"/>
</dbReference>
<dbReference type="InterPro" id="IPR001079">
    <property type="entry name" value="Galectin_CRD"/>
</dbReference>
<dbReference type="InterPro" id="IPR013320">
    <property type="entry name" value="ConA-like_dom_sf"/>
</dbReference>
<evidence type="ECO:0000313" key="4">
    <source>
        <dbReference type="Ensembl" id="ENSLBEP00000016916.1"/>
    </source>
</evidence>
<dbReference type="GO" id="GO:0001772">
    <property type="term" value="C:immunological synapse"/>
    <property type="evidence" value="ECO:0007669"/>
    <property type="project" value="TreeGrafter"/>
</dbReference>
<dbReference type="InParanoid" id="A0A3Q3FAE6"/>
<keyword evidence="1 2" id="KW-0430">Lectin</keyword>
<dbReference type="Ensembl" id="ENSLBET00000017866.1">
    <property type="protein sequence ID" value="ENSLBEP00000016916.1"/>
    <property type="gene ID" value="ENSLBEG00000013050.1"/>
</dbReference>
<dbReference type="InterPro" id="IPR044156">
    <property type="entry name" value="Galectin-like"/>
</dbReference>
<dbReference type="CDD" id="cd00070">
    <property type="entry name" value="GLECT"/>
    <property type="match status" value="1"/>
</dbReference>
<dbReference type="GO" id="GO:0030593">
    <property type="term" value="P:neutrophil chemotaxis"/>
    <property type="evidence" value="ECO:0007669"/>
    <property type="project" value="TreeGrafter"/>
</dbReference>
<dbReference type="AlphaFoldDB" id="A0A3Q3FAE6"/>
<dbReference type="SMART" id="SM00276">
    <property type="entry name" value="GLECT"/>
    <property type="match status" value="1"/>
</dbReference>
<reference evidence="4" key="1">
    <citation type="submission" date="2025-08" db="UniProtKB">
        <authorList>
            <consortium name="Ensembl"/>
        </authorList>
    </citation>
    <scope>IDENTIFICATION</scope>
</reference>
<proteinExistence type="predicted"/>
<dbReference type="GO" id="GO:0005737">
    <property type="term" value="C:cytoplasm"/>
    <property type="evidence" value="ECO:0007669"/>
    <property type="project" value="TreeGrafter"/>
</dbReference>
<dbReference type="GO" id="GO:0002548">
    <property type="term" value="P:monocyte chemotaxis"/>
    <property type="evidence" value="ECO:0007669"/>
    <property type="project" value="TreeGrafter"/>
</dbReference>
<evidence type="ECO:0000259" key="3">
    <source>
        <dbReference type="PROSITE" id="PS51304"/>
    </source>
</evidence>
<dbReference type="GO" id="GO:0045806">
    <property type="term" value="P:negative regulation of endocytosis"/>
    <property type="evidence" value="ECO:0007669"/>
    <property type="project" value="TreeGrafter"/>
</dbReference>
<dbReference type="GO" id="GO:0043236">
    <property type="term" value="F:laminin binding"/>
    <property type="evidence" value="ECO:0007669"/>
    <property type="project" value="TreeGrafter"/>
</dbReference>
<dbReference type="GO" id="GO:0048246">
    <property type="term" value="P:macrophage chemotaxis"/>
    <property type="evidence" value="ECO:0007669"/>
    <property type="project" value="TreeGrafter"/>
</dbReference>
<name>A0A3Q3FAE6_9LABR</name>
<sequence length="136" mass="15488">MQLAANISGVLLFIKVVIFKDGVTLAVTLACLNVDFIRGSDVVFHLNPRFHEQTIVRNSNLGGCWGPEEREGPFPFVHGRRFEVKLFRDEKFLKDGDKTSPQSEGHFTRRALSHFLLWSEELVKPRPLLVTKIVDV</sequence>
<dbReference type="GO" id="GO:0019863">
    <property type="term" value="F:IgE binding"/>
    <property type="evidence" value="ECO:0007669"/>
    <property type="project" value="TreeGrafter"/>
</dbReference>
<evidence type="ECO:0000256" key="1">
    <source>
        <dbReference type="ARBA" id="ARBA00022734"/>
    </source>
</evidence>
<organism evidence="4 5">
    <name type="scientific">Labrus bergylta</name>
    <name type="common">ballan wrasse</name>
    <dbReference type="NCBI Taxonomy" id="56723"/>
    <lineage>
        <taxon>Eukaryota</taxon>
        <taxon>Metazoa</taxon>
        <taxon>Chordata</taxon>
        <taxon>Craniata</taxon>
        <taxon>Vertebrata</taxon>
        <taxon>Euteleostomi</taxon>
        <taxon>Actinopterygii</taxon>
        <taxon>Neopterygii</taxon>
        <taxon>Teleostei</taxon>
        <taxon>Neoteleostei</taxon>
        <taxon>Acanthomorphata</taxon>
        <taxon>Eupercaria</taxon>
        <taxon>Labriformes</taxon>
        <taxon>Labridae</taxon>
        <taxon>Labrus</taxon>
    </lineage>
</organism>
<dbReference type="GO" id="GO:2001237">
    <property type="term" value="P:negative regulation of extrinsic apoptotic signaling pathway"/>
    <property type="evidence" value="ECO:0007669"/>
    <property type="project" value="TreeGrafter"/>
</dbReference>
<dbReference type="SUPFAM" id="SSF49899">
    <property type="entry name" value="Concanavalin A-like lectins/glucanases"/>
    <property type="match status" value="1"/>
</dbReference>
<dbReference type="Proteomes" id="UP000261660">
    <property type="component" value="Unplaced"/>
</dbReference>
<dbReference type="PANTHER" id="PTHR11346">
    <property type="entry name" value="GALECTIN"/>
    <property type="match status" value="1"/>
</dbReference>
<dbReference type="GO" id="GO:0050918">
    <property type="term" value="P:positive chemotaxis"/>
    <property type="evidence" value="ECO:0007669"/>
    <property type="project" value="TreeGrafter"/>
</dbReference>